<name>A0A211YLL4_9CREN</name>
<accession>A0A211YLL4</accession>
<comment type="caution">
    <text evidence="1">The sequence shown here is derived from an EMBL/GenBank/DDBJ whole genome shotgun (WGS) entry which is preliminary data.</text>
</comment>
<dbReference type="EMBL" id="NCQP01000007">
    <property type="protein sequence ID" value="OWJ53910.1"/>
    <property type="molecule type" value="Genomic_DNA"/>
</dbReference>
<dbReference type="InterPro" id="IPR035439">
    <property type="entry name" value="UPF0145_dom_sf"/>
</dbReference>
<dbReference type="Proteomes" id="UP000196694">
    <property type="component" value="Unassembled WGS sequence"/>
</dbReference>
<gene>
    <name evidence="1" type="ORF">Pdsh_08450</name>
</gene>
<keyword evidence="2" id="KW-1185">Reference proteome</keyword>
<dbReference type="Gene3D" id="3.30.110.70">
    <property type="entry name" value="Hypothetical protein apc22750. Chain B"/>
    <property type="match status" value="1"/>
</dbReference>
<evidence type="ECO:0008006" key="3">
    <source>
        <dbReference type="Google" id="ProtNLM"/>
    </source>
</evidence>
<dbReference type="SUPFAM" id="SSF117782">
    <property type="entry name" value="YbjQ-like"/>
    <property type="match status" value="1"/>
</dbReference>
<sequence length="100" mass="10830">MSPAMSEDVLLLSIEQPVGYQVKELKGLIYASRPISLTVAGLEAELDVILEKLRHDAKKMGANAVLGLRIETRRVVGVGGEWVLLLAYGTAAVIEKEKQA</sequence>
<organism evidence="1 2">
    <name type="scientific">Pyrodictium delaneyi</name>
    <dbReference type="NCBI Taxonomy" id="1273541"/>
    <lineage>
        <taxon>Archaea</taxon>
        <taxon>Thermoproteota</taxon>
        <taxon>Thermoprotei</taxon>
        <taxon>Desulfurococcales</taxon>
        <taxon>Pyrodictiaceae</taxon>
        <taxon>Pyrodictium</taxon>
    </lineage>
</organism>
<reference evidence="1 2" key="1">
    <citation type="submission" date="2017-05" db="EMBL/GenBank/DDBJ databases">
        <title>The draft genome of the hyperthermophilic archaeon 'Pyrodictium delaneyi strain Hulk', an iron and nitrate reducer, reveals the capacity for sulfate reduction.</title>
        <authorList>
            <person name="Demey L.M."/>
            <person name="Miller C."/>
            <person name="Manzella M."/>
            <person name="Reguera G."/>
            <person name="Kashefi K."/>
        </authorList>
    </citation>
    <scope>NUCLEOTIDE SEQUENCE [LARGE SCALE GENOMIC DNA]</scope>
    <source>
        <strain evidence="1 2">Hulk</strain>
    </source>
</reference>
<dbReference type="InterPro" id="IPR002765">
    <property type="entry name" value="UPF0145_YbjQ-like"/>
</dbReference>
<dbReference type="AlphaFoldDB" id="A0A211YLL4"/>
<protein>
    <recommendedName>
        <fullName evidence="3">YbjQ family protein</fullName>
    </recommendedName>
</protein>
<proteinExistence type="predicted"/>
<dbReference type="Pfam" id="PF01906">
    <property type="entry name" value="YbjQ_1"/>
    <property type="match status" value="1"/>
</dbReference>
<evidence type="ECO:0000313" key="1">
    <source>
        <dbReference type="EMBL" id="OWJ53910.1"/>
    </source>
</evidence>
<evidence type="ECO:0000313" key="2">
    <source>
        <dbReference type="Proteomes" id="UP000196694"/>
    </source>
</evidence>